<sequence length="374" mass="41891">MPFSNLALISNQAFSIYNFRGDFIREVVRRGAKVYAFAPDYDEVTSRQVSELGAIPVSYSLKRAGMNPFQELHALLSLICKLRALKIDAVFSYFIKPVIYGGIAAFLTGVRLRYSMIEGAGFIYSEEGYTHFLRKLLRPVVTCSIRLVLRFSSRVFLLNQDDYDLFVSPRLAKTGRALILPGIGVDLDYFAASSPVLRPITFVFVARLLKEKGIYDFVEAARIVRKRSPLARFLVLGGVDSNPGKVSREEMNQWVAEGLLEWPGHVHDIKAWVANTSVFVLPSYYREGVPRSSQEAMSLGKPVITTDWTGCRETVLDGFNGFLVPIKSPQSLAAAMLKFIESPSLIARMGEASRSLAEQRYDVFRINNTMLSAL</sequence>
<feature type="domain" description="Glycosyl transferase family 1" evidence="1">
    <location>
        <begin position="198"/>
        <end position="354"/>
    </location>
</feature>
<gene>
    <name evidence="2" type="ORF">CAZ10_07890</name>
</gene>
<evidence type="ECO:0000313" key="3">
    <source>
        <dbReference type="Proteomes" id="UP000194857"/>
    </source>
</evidence>
<dbReference type="PANTHER" id="PTHR12526:SF638">
    <property type="entry name" value="SPORE COAT PROTEIN SA"/>
    <property type="match status" value="1"/>
</dbReference>
<evidence type="ECO:0000313" key="2">
    <source>
        <dbReference type="EMBL" id="OTI64294.1"/>
    </source>
</evidence>
<dbReference type="Gene3D" id="3.40.50.2000">
    <property type="entry name" value="Glycogen Phosphorylase B"/>
    <property type="match status" value="2"/>
</dbReference>
<proteinExistence type="predicted"/>
<accession>A0A241XU40</accession>
<name>A0A241XU40_PSEAI</name>
<dbReference type="PANTHER" id="PTHR12526">
    <property type="entry name" value="GLYCOSYLTRANSFERASE"/>
    <property type="match status" value="1"/>
</dbReference>
<organism evidence="2 3">
    <name type="scientific">Pseudomonas aeruginosa</name>
    <dbReference type="NCBI Taxonomy" id="287"/>
    <lineage>
        <taxon>Bacteria</taxon>
        <taxon>Pseudomonadati</taxon>
        <taxon>Pseudomonadota</taxon>
        <taxon>Gammaproteobacteria</taxon>
        <taxon>Pseudomonadales</taxon>
        <taxon>Pseudomonadaceae</taxon>
        <taxon>Pseudomonas</taxon>
    </lineage>
</organism>
<dbReference type="CDD" id="cd03808">
    <property type="entry name" value="GT4_CapM-like"/>
    <property type="match status" value="1"/>
</dbReference>
<dbReference type="Proteomes" id="UP000194857">
    <property type="component" value="Unassembled WGS sequence"/>
</dbReference>
<reference evidence="2 3" key="1">
    <citation type="submission" date="2017-05" db="EMBL/GenBank/DDBJ databases">
        <authorList>
            <person name="Song R."/>
            <person name="Chenine A.L."/>
            <person name="Ruprecht R.M."/>
        </authorList>
    </citation>
    <scope>NUCLEOTIDE SEQUENCE [LARGE SCALE GENOMIC DNA]</scope>
    <source>
        <strain evidence="2 3">S567_C10_BS</strain>
    </source>
</reference>
<dbReference type="Pfam" id="PF00534">
    <property type="entry name" value="Glycos_transf_1"/>
    <property type="match status" value="1"/>
</dbReference>
<dbReference type="SUPFAM" id="SSF53756">
    <property type="entry name" value="UDP-Glycosyltransferase/glycogen phosphorylase"/>
    <property type="match status" value="1"/>
</dbReference>
<protein>
    <submittedName>
        <fullName evidence="2">Glycosyltransferase family 1 protein</fullName>
    </submittedName>
</protein>
<dbReference type="InterPro" id="IPR001296">
    <property type="entry name" value="Glyco_trans_1"/>
</dbReference>
<dbReference type="GO" id="GO:0016757">
    <property type="term" value="F:glycosyltransferase activity"/>
    <property type="evidence" value="ECO:0007669"/>
    <property type="project" value="InterPro"/>
</dbReference>
<dbReference type="AlphaFoldDB" id="A0A241XU40"/>
<dbReference type="GO" id="GO:1901135">
    <property type="term" value="P:carbohydrate derivative metabolic process"/>
    <property type="evidence" value="ECO:0007669"/>
    <property type="project" value="UniProtKB-ARBA"/>
</dbReference>
<dbReference type="RefSeq" id="WP_031636974.1">
    <property type="nucleotide sequence ID" value="NZ_CAADLW010000097.1"/>
</dbReference>
<keyword evidence="2" id="KW-0808">Transferase</keyword>
<comment type="caution">
    <text evidence="2">The sequence shown here is derived from an EMBL/GenBank/DDBJ whole genome shotgun (WGS) entry which is preliminary data.</text>
</comment>
<evidence type="ECO:0000259" key="1">
    <source>
        <dbReference type="Pfam" id="PF00534"/>
    </source>
</evidence>
<dbReference type="EMBL" id="NFFZ01000003">
    <property type="protein sequence ID" value="OTI64294.1"/>
    <property type="molecule type" value="Genomic_DNA"/>
</dbReference>